<dbReference type="InterPro" id="IPR036388">
    <property type="entry name" value="WH-like_DNA-bd_sf"/>
</dbReference>
<dbReference type="KEGG" id="rhf:EUB48_10625"/>
<dbReference type="InterPro" id="IPR016032">
    <property type="entry name" value="Sig_transdc_resp-reg_C-effctor"/>
</dbReference>
<dbReference type="AlphaFoldDB" id="A0A515DBA6"/>
<evidence type="ECO:0000256" key="2">
    <source>
        <dbReference type="ARBA" id="ARBA00022840"/>
    </source>
</evidence>
<dbReference type="OrthoDB" id="9758570at2"/>
<organism evidence="4 5">
    <name type="scientific">Rhodoferax sediminis</name>
    <dbReference type="NCBI Taxonomy" id="2509614"/>
    <lineage>
        <taxon>Bacteria</taxon>
        <taxon>Pseudomonadati</taxon>
        <taxon>Pseudomonadota</taxon>
        <taxon>Betaproteobacteria</taxon>
        <taxon>Burkholderiales</taxon>
        <taxon>Comamonadaceae</taxon>
        <taxon>Rhodoferax</taxon>
    </lineage>
</organism>
<dbReference type="InterPro" id="IPR041664">
    <property type="entry name" value="AAA_16"/>
</dbReference>
<dbReference type="GO" id="GO:0003677">
    <property type="term" value="F:DNA binding"/>
    <property type="evidence" value="ECO:0007669"/>
    <property type="project" value="InterPro"/>
</dbReference>
<dbReference type="Pfam" id="PF13191">
    <property type="entry name" value="AAA_16"/>
    <property type="match status" value="1"/>
</dbReference>
<dbReference type="InterPro" id="IPR027417">
    <property type="entry name" value="P-loop_NTPase"/>
</dbReference>
<name>A0A515DBA6_9BURK</name>
<dbReference type="InterPro" id="IPR011990">
    <property type="entry name" value="TPR-like_helical_dom_sf"/>
</dbReference>
<dbReference type="PRINTS" id="PR00038">
    <property type="entry name" value="HTHLUXR"/>
</dbReference>
<dbReference type="SUPFAM" id="SSF46894">
    <property type="entry name" value="C-terminal effector domain of the bipartite response regulators"/>
    <property type="match status" value="1"/>
</dbReference>
<accession>A0A515DBA6</accession>
<feature type="domain" description="HTH luxR-type" evidence="3">
    <location>
        <begin position="962"/>
        <end position="1027"/>
    </location>
</feature>
<dbReference type="Gene3D" id="3.40.50.300">
    <property type="entry name" value="P-loop containing nucleotide triphosphate hydrolases"/>
    <property type="match status" value="1"/>
</dbReference>
<dbReference type="GO" id="GO:0005524">
    <property type="term" value="F:ATP binding"/>
    <property type="evidence" value="ECO:0007669"/>
    <property type="project" value="UniProtKB-KW"/>
</dbReference>
<dbReference type="SUPFAM" id="SSF52540">
    <property type="entry name" value="P-loop containing nucleoside triphosphate hydrolases"/>
    <property type="match status" value="1"/>
</dbReference>
<dbReference type="InterPro" id="IPR000792">
    <property type="entry name" value="Tscrpt_reg_LuxR_C"/>
</dbReference>
<keyword evidence="5" id="KW-1185">Reference proteome</keyword>
<evidence type="ECO:0000313" key="5">
    <source>
        <dbReference type="Proteomes" id="UP000316798"/>
    </source>
</evidence>
<dbReference type="GO" id="GO:0004016">
    <property type="term" value="F:adenylate cyclase activity"/>
    <property type="evidence" value="ECO:0007669"/>
    <property type="project" value="TreeGrafter"/>
</dbReference>
<evidence type="ECO:0000256" key="1">
    <source>
        <dbReference type="ARBA" id="ARBA00022741"/>
    </source>
</evidence>
<dbReference type="SUPFAM" id="SSF48452">
    <property type="entry name" value="TPR-like"/>
    <property type="match status" value="2"/>
</dbReference>
<protein>
    <submittedName>
        <fullName evidence="4">Helix-turn-helix transcriptional regulator</fullName>
    </submittedName>
</protein>
<evidence type="ECO:0000259" key="3">
    <source>
        <dbReference type="PROSITE" id="PS50043"/>
    </source>
</evidence>
<sequence>MPMQCAFCGRENRPVALFCDGCGAALCADIGTTSMAEAALQPASELFVGRERELAALDALLTRALAGSGGAAALAGDPGIGKTHTAQMLARRAAARGMQVLWGRCSEEPGAPSYWPWLEVIQGWLDSHDDTAVHRALARAAPALAEIVPDVAQRFPNLPQLLPTTDPLQTRFRLFHAITEFWRRAAQEQPLLLILDNLHWADASSLRLLEFLAPDLGACHVLVLVTYRDMELSRQHPLSGTLGELARHQHFTRLRLSGLSRDETALMMKLAVGAVVPPVLLDRVHGQTEGNPLFVSEMTRLLLQEQALEGAACGSSTASPAGRLMRIPEGIKEVIGQRLNRLSVQANQVLTCAAVIGRSFDTALLAHLVDELDEDALTGALEEALRANVIEALPTAPGRYHFGHALFREILYDEIALPKRGRLHLKVGRALEAAHRNDPGRQLPALAHHYWAALPGGDPALAVAYALRAAEQADKLMAHEEAVRYYGLALQGMDAGTSADAVSRCRVLNALGEAHAQGGEYLQAREVFAQAAQMAKDAGNSHELARASLGFEAASWAPGLPGVAAARLLREALVTLDGGELSLMVQLLSALSRALIFSGEEAQAMKVLEQALAMARRTNDPSTLATTLIATLSARWQHERTSQRMDNAEEALRLATQAGDRLLMSQAAAWRMFDHFELGDMESWRAGLAAYERDADELRQPFLQYVGACSRTMHALFEGRFAQVEALAQHTLQIGDRMPGLDAAGVYGVQMFTLRREQGRLPEVAPLLQHLVTATGQANVWRPGLALIYAELGQLDAARGEFNGLAADGFAGLVHDGVWLASLAYLAHVCCTLHDTDSAAALYRWLAPYAGRNLLAGTSIACFGAADLLLGMLCATMGREEDAERHYRAALAMNERQGARPALARTRHQYAVMLIARHGPGDRQQARALLEAALVEASTLGMASLRTQIESCRRESTPDSAAVDYPAGLSEREAQVLRLVAVGRGNRDIASALFVSPNTVANHIRSILSKTRSANRTEAAAFAIHHGILKPHARSSAGAEQDWPESTHT</sequence>
<dbReference type="Gene3D" id="1.25.40.10">
    <property type="entry name" value="Tetratricopeptide repeat domain"/>
    <property type="match status" value="3"/>
</dbReference>
<dbReference type="PROSITE" id="PS00622">
    <property type="entry name" value="HTH_LUXR_1"/>
    <property type="match status" value="1"/>
</dbReference>
<dbReference type="Pfam" id="PF00196">
    <property type="entry name" value="GerE"/>
    <property type="match status" value="1"/>
</dbReference>
<evidence type="ECO:0000313" key="4">
    <source>
        <dbReference type="EMBL" id="QDL37675.1"/>
    </source>
</evidence>
<dbReference type="EMBL" id="CP035503">
    <property type="protein sequence ID" value="QDL37675.1"/>
    <property type="molecule type" value="Genomic_DNA"/>
</dbReference>
<dbReference type="GO" id="GO:0005737">
    <property type="term" value="C:cytoplasm"/>
    <property type="evidence" value="ECO:0007669"/>
    <property type="project" value="TreeGrafter"/>
</dbReference>
<keyword evidence="2" id="KW-0067">ATP-binding</keyword>
<reference evidence="4 5" key="1">
    <citation type="submission" date="2019-01" db="EMBL/GenBank/DDBJ databases">
        <title>Genomic insights into a novel species Rhodoferax sp.</title>
        <authorList>
            <person name="Jin L."/>
        </authorList>
    </citation>
    <scope>NUCLEOTIDE SEQUENCE [LARGE SCALE GENOMIC DNA]</scope>
    <source>
        <strain evidence="4 5">CHu59-6-5</strain>
    </source>
</reference>
<dbReference type="GO" id="GO:0006355">
    <property type="term" value="P:regulation of DNA-templated transcription"/>
    <property type="evidence" value="ECO:0007669"/>
    <property type="project" value="InterPro"/>
</dbReference>
<keyword evidence="1" id="KW-0547">Nucleotide-binding</keyword>
<dbReference type="PROSITE" id="PS50043">
    <property type="entry name" value="HTH_LUXR_2"/>
    <property type="match status" value="1"/>
</dbReference>
<dbReference type="PANTHER" id="PTHR16305:SF28">
    <property type="entry name" value="GUANYLATE CYCLASE DOMAIN-CONTAINING PROTEIN"/>
    <property type="match status" value="1"/>
</dbReference>
<gene>
    <name evidence="4" type="ORF">EUB48_10625</name>
</gene>
<proteinExistence type="predicted"/>
<dbReference type="Gene3D" id="1.10.10.10">
    <property type="entry name" value="Winged helix-like DNA-binding domain superfamily/Winged helix DNA-binding domain"/>
    <property type="match status" value="1"/>
</dbReference>
<dbReference type="PANTHER" id="PTHR16305">
    <property type="entry name" value="TESTICULAR SOLUBLE ADENYLYL CYCLASE"/>
    <property type="match status" value="1"/>
</dbReference>
<dbReference type="Proteomes" id="UP000316798">
    <property type="component" value="Chromosome"/>
</dbReference>
<dbReference type="SMART" id="SM00421">
    <property type="entry name" value="HTH_LUXR"/>
    <property type="match status" value="1"/>
</dbReference>
<dbReference type="CDD" id="cd06170">
    <property type="entry name" value="LuxR_C_like"/>
    <property type="match status" value="1"/>
</dbReference>